<sequence length="739" mass="82615">MESGQLLKLLLTLLALALALPLALPLAHSMYTGARRTARDLMMARNSRRNAYNETFLKRGGYIGGLVNEGNTCFMNSVLQSLASSQELMAFLESTVQDASASGEEARFSAALLHLLHKLDAKYGKERTWFETTKLLKTMSNGPNKNIILGYDQEDAQEFFQQILLDLEKNVKRLNGVTKESEKEDKDRHIPESELPSDALLNQDSLETVGTVYIPTDQIEPNLASTKDAKHFTPLKLITPLDGTTAERVGCLTCGENGGIRYSVFSGLSLNLPSENIGATLKLSELMNEWSKPEIIEGVDCNRCALNAVREHLQSQLDDNTAMPEKLADAVRSRIEKLDKVLAKPVVDDEDYKNLHTDNMVRKCSKSKQIIMSRPPPLLSIHINRSVFDPRTYMIRKNNSRVLFKSRLNLDPWCCTPSEINLDARLPLSKKQPVVEESSEDENVGGEFYSSLHKRFQQEFEDSDDDSESGYSSSNARNRDVSNYDPLNGEMNDSDYSTDKEDGVEGVDYIEETDALGNTTRRRIVKEQEVAEESEPSSEHIEDNNEIQQNDDKEADADVEGDAHDEEDEATADDETNAAAGSQGAAPGMTEVPPPKVSNVPATPLTYSLRSVIIHYGTHNYGHYIAFRKYRGLWWRISDETADVVDEEEVLSTPGVFMLFYEYDYDEATGKLRDDIAEYEEDADVDILPAAAPKEEEGDETADGEQNVSVKVTEEAKQEIEDVEMVNEAQQAQDEAMIN</sequence>
<evidence type="ECO:0000256" key="8">
    <source>
        <dbReference type="SAM" id="MobiDB-lite"/>
    </source>
</evidence>
<feature type="region of interest" description="Disordered" evidence="8">
    <location>
        <begin position="528"/>
        <end position="597"/>
    </location>
</feature>
<feature type="region of interest" description="Disordered" evidence="8">
    <location>
        <begin position="689"/>
        <end position="739"/>
    </location>
</feature>
<dbReference type="InterPro" id="IPR050164">
    <property type="entry name" value="Peptidase_C19"/>
</dbReference>
<dbReference type="PROSITE" id="PS00973">
    <property type="entry name" value="USP_2"/>
    <property type="match status" value="1"/>
</dbReference>
<keyword evidence="3 7" id="KW-0645">Protease</keyword>
<evidence type="ECO:0000259" key="10">
    <source>
        <dbReference type="PROSITE" id="PS50235"/>
    </source>
</evidence>
<evidence type="ECO:0000256" key="2">
    <source>
        <dbReference type="ARBA" id="ARBA00009085"/>
    </source>
</evidence>
<keyword evidence="5 7" id="KW-0378">Hydrolase</keyword>
<keyword evidence="6 7" id="KW-0788">Thiol protease</keyword>
<dbReference type="SUPFAM" id="SSF54001">
    <property type="entry name" value="Cysteine proteinases"/>
    <property type="match status" value="1"/>
</dbReference>
<dbReference type="Gene3D" id="3.90.70.10">
    <property type="entry name" value="Cysteine proteinases"/>
    <property type="match status" value="1"/>
</dbReference>
<feature type="domain" description="USP" evidence="10">
    <location>
        <begin position="64"/>
        <end position="664"/>
    </location>
</feature>
<dbReference type="AlphaFoldDB" id="A0AAV5RQ80"/>
<dbReference type="Proteomes" id="UP001377567">
    <property type="component" value="Unassembled WGS sequence"/>
</dbReference>
<organism evidence="11 12">
    <name type="scientific">Maudiozyma humilis</name>
    <name type="common">Sour dough yeast</name>
    <name type="synonym">Kazachstania humilis</name>
    <dbReference type="NCBI Taxonomy" id="51915"/>
    <lineage>
        <taxon>Eukaryota</taxon>
        <taxon>Fungi</taxon>
        <taxon>Dikarya</taxon>
        <taxon>Ascomycota</taxon>
        <taxon>Saccharomycotina</taxon>
        <taxon>Saccharomycetes</taxon>
        <taxon>Saccharomycetales</taxon>
        <taxon>Saccharomycetaceae</taxon>
        <taxon>Maudiozyma</taxon>
    </lineage>
</organism>
<evidence type="ECO:0000256" key="1">
    <source>
        <dbReference type="ARBA" id="ARBA00000707"/>
    </source>
</evidence>
<feature type="compositionally biased region" description="Basic and acidic residues" evidence="8">
    <location>
        <begin position="179"/>
        <end position="192"/>
    </location>
</feature>
<dbReference type="GO" id="GO:0006508">
    <property type="term" value="P:proteolysis"/>
    <property type="evidence" value="ECO:0007669"/>
    <property type="project" value="UniProtKB-KW"/>
</dbReference>
<feature type="signal peptide" evidence="9">
    <location>
        <begin position="1"/>
        <end position="19"/>
    </location>
</feature>
<dbReference type="InterPro" id="IPR018200">
    <property type="entry name" value="USP_CS"/>
</dbReference>
<dbReference type="InterPro" id="IPR028889">
    <property type="entry name" value="USP"/>
</dbReference>
<name>A0AAV5RQ80_MAUHU</name>
<gene>
    <name evidence="11" type="ORF">DAKH74_003250</name>
</gene>
<protein>
    <recommendedName>
        <fullName evidence="7">Ubiquitin carboxyl-terminal hydrolase</fullName>
        <ecNumber evidence="7">3.4.19.12</ecNumber>
    </recommendedName>
</protein>
<evidence type="ECO:0000256" key="3">
    <source>
        <dbReference type="ARBA" id="ARBA00022670"/>
    </source>
</evidence>
<keyword evidence="12" id="KW-1185">Reference proteome</keyword>
<dbReference type="CDD" id="cd02662">
    <property type="entry name" value="Peptidase_C19F"/>
    <property type="match status" value="1"/>
</dbReference>
<feature type="compositionally biased region" description="Acidic residues" evidence="8">
    <location>
        <begin position="459"/>
        <end position="468"/>
    </location>
</feature>
<dbReference type="InterPro" id="IPR038765">
    <property type="entry name" value="Papain-like_cys_pep_sf"/>
</dbReference>
<dbReference type="PROSITE" id="PS00972">
    <property type="entry name" value="USP_1"/>
    <property type="match status" value="1"/>
</dbReference>
<dbReference type="GO" id="GO:0005634">
    <property type="term" value="C:nucleus"/>
    <property type="evidence" value="ECO:0007669"/>
    <property type="project" value="TreeGrafter"/>
</dbReference>
<reference evidence="11 12" key="1">
    <citation type="journal article" date="2023" name="Elife">
        <title>Identification of key yeast species and microbe-microbe interactions impacting larval growth of Drosophila in the wild.</title>
        <authorList>
            <person name="Mure A."/>
            <person name="Sugiura Y."/>
            <person name="Maeda R."/>
            <person name="Honda K."/>
            <person name="Sakurai N."/>
            <person name="Takahashi Y."/>
            <person name="Watada M."/>
            <person name="Katoh T."/>
            <person name="Gotoh A."/>
            <person name="Gotoh Y."/>
            <person name="Taniguchi I."/>
            <person name="Nakamura K."/>
            <person name="Hayashi T."/>
            <person name="Katayama T."/>
            <person name="Uemura T."/>
            <person name="Hattori Y."/>
        </authorList>
    </citation>
    <scope>NUCLEOTIDE SEQUENCE [LARGE SCALE GENOMIC DNA]</scope>
    <source>
        <strain evidence="11 12">KH-74</strain>
    </source>
</reference>
<feature type="region of interest" description="Disordered" evidence="8">
    <location>
        <begin position="178"/>
        <end position="201"/>
    </location>
</feature>
<dbReference type="GO" id="GO:0005829">
    <property type="term" value="C:cytosol"/>
    <property type="evidence" value="ECO:0007669"/>
    <property type="project" value="TreeGrafter"/>
</dbReference>
<evidence type="ECO:0000313" key="12">
    <source>
        <dbReference type="Proteomes" id="UP001377567"/>
    </source>
</evidence>
<evidence type="ECO:0000313" key="11">
    <source>
        <dbReference type="EMBL" id="GMM53709.1"/>
    </source>
</evidence>
<feature type="compositionally biased region" description="Acidic residues" evidence="8">
    <location>
        <begin position="553"/>
        <end position="576"/>
    </location>
</feature>
<evidence type="ECO:0000256" key="5">
    <source>
        <dbReference type="ARBA" id="ARBA00022801"/>
    </source>
</evidence>
<evidence type="ECO:0000256" key="6">
    <source>
        <dbReference type="ARBA" id="ARBA00022807"/>
    </source>
</evidence>
<dbReference type="InterPro" id="IPR001394">
    <property type="entry name" value="Peptidase_C19_UCH"/>
</dbReference>
<dbReference type="PROSITE" id="PS50235">
    <property type="entry name" value="USP_3"/>
    <property type="match status" value="1"/>
</dbReference>
<dbReference type="Pfam" id="PF00443">
    <property type="entry name" value="UCH"/>
    <property type="match status" value="1"/>
</dbReference>
<evidence type="ECO:0000256" key="9">
    <source>
        <dbReference type="SAM" id="SignalP"/>
    </source>
</evidence>
<keyword evidence="9" id="KW-0732">Signal</keyword>
<keyword evidence="4 7" id="KW-0833">Ubl conjugation pathway</keyword>
<dbReference type="PANTHER" id="PTHR24006">
    <property type="entry name" value="UBIQUITIN CARBOXYL-TERMINAL HYDROLASE"/>
    <property type="match status" value="1"/>
</dbReference>
<evidence type="ECO:0000256" key="4">
    <source>
        <dbReference type="ARBA" id="ARBA00022786"/>
    </source>
</evidence>
<dbReference type="GO" id="GO:0016579">
    <property type="term" value="P:protein deubiquitination"/>
    <property type="evidence" value="ECO:0007669"/>
    <property type="project" value="InterPro"/>
</dbReference>
<dbReference type="EC" id="3.4.19.12" evidence="7"/>
<proteinExistence type="inferred from homology"/>
<dbReference type="PANTHER" id="PTHR24006:SF888">
    <property type="entry name" value="UBIQUITIN CARBOXYL-TERMINAL HYDROLASE 30"/>
    <property type="match status" value="1"/>
</dbReference>
<comment type="caution">
    <text evidence="11">The sequence shown here is derived from an EMBL/GenBank/DDBJ whole genome shotgun (WGS) entry which is preliminary data.</text>
</comment>
<feature type="chain" id="PRO_5043484404" description="Ubiquitin carboxyl-terminal hydrolase" evidence="9">
    <location>
        <begin position="20"/>
        <end position="739"/>
    </location>
</feature>
<accession>A0AAV5RQ80</accession>
<feature type="region of interest" description="Disordered" evidence="8">
    <location>
        <begin position="458"/>
        <end position="504"/>
    </location>
</feature>
<comment type="similarity">
    <text evidence="2 7">Belongs to the peptidase C19 family.</text>
</comment>
<dbReference type="GO" id="GO:0004843">
    <property type="term" value="F:cysteine-type deubiquitinase activity"/>
    <property type="evidence" value="ECO:0007669"/>
    <property type="project" value="UniProtKB-UniRule"/>
</dbReference>
<dbReference type="EMBL" id="BTGD01000001">
    <property type="protein sequence ID" value="GMM53709.1"/>
    <property type="molecule type" value="Genomic_DNA"/>
</dbReference>
<comment type="catalytic activity">
    <reaction evidence="1 7">
        <text>Thiol-dependent hydrolysis of ester, thioester, amide, peptide and isopeptide bonds formed by the C-terminal Gly of ubiquitin (a 76-residue protein attached to proteins as an intracellular targeting signal).</text>
        <dbReference type="EC" id="3.4.19.12"/>
    </reaction>
</comment>
<evidence type="ECO:0000256" key="7">
    <source>
        <dbReference type="RuleBase" id="RU366025"/>
    </source>
</evidence>